<evidence type="ECO:0000256" key="5">
    <source>
        <dbReference type="ARBA" id="ARBA00023136"/>
    </source>
</evidence>
<evidence type="ECO:0000256" key="4">
    <source>
        <dbReference type="ARBA" id="ARBA00022989"/>
    </source>
</evidence>
<feature type="region of interest" description="Disordered" evidence="6">
    <location>
        <begin position="1"/>
        <end position="75"/>
    </location>
</feature>
<keyword evidence="9" id="KW-1185">Reference proteome</keyword>
<organism evidence="8 9">
    <name type="scientific">Thalassoglobus polymorphus</name>
    <dbReference type="NCBI Taxonomy" id="2527994"/>
    <lineage>
        <taxon>Bacteria</taxon>
        <taxon>Pseudomonadati</taxon>
        <taxon>Planctomycetota</taxon>
        <taxon>Planctomycetia</taxon>
        <taxon>Planctomycetales</taxon>
        <taxon>Planctomycetaceae</taxon>
        <taxon>Thalassoglobus</taxon>
    </lineage>
</organism>
<reference evidence="8 9" key="1">
    <citation type="submission" date="2019-02" db="EMBL/GenBank/DDBJ databases">
        <title>Deep-cultivation of Planctomycetes and their phenomic and genomic characterization uncovers novel biology.</title>
        <authorList>
            <person name="Wiegand S."/>
            <person name="Jogler M."/>
            <person name="Boedeker C."/>
            <person name="Pinto D."/>
            <person name="Vollmers J."/>
            <person name="Rivas-Marin E."/>
            <person name="Kohn T."/>
            <person name="Peeters S.H."/>
            <person name="Heuer A."/>
            <person name="Rast P."/>
            <person name="Oberbeckmann S."/>
            <person name="Bunk B."/>
            <person name="Jeske O."/>
            <person name="Meyerdierks A."/>
            <person name="Storesund J.E."/>
            <person name="Kallscheuer N."/>
            <person name="Luecker S."/>
            <person name="Lage O.M."/>
            <person name="Pohl T."/>
            <person name="Merkel B.J."/>
            <person name="Hornburger P."/>
            <person name="Mueller R.-W."/>
            <person name="Bruemmer F."/>
            <person name="Labrenz M."/>
            <person name="Spormann A.M."/>
            <person name="Op den Camp H."/>
            <person name="Overmann J."/>
            <person name="Amann R."/>
            <person name="Jetten M.S.M."/>
            <person name="Mascher T."/>
            <person name="Medema M.H."/>
            <person name="Devos D.P."/>
            <person name="Kaster A.-K."/>
            <person name="Ovreas L."/>
            <person name="Rohde M."/>
            <person name="Galperin M.Y."/>
            <person name="Jogler C."/>
        </authorList>
    </citation>
    <scope>NUCLEOTIDE SEQUENCE [LARGE SCALE GENOMIC DNA]</scope>
    <source>
        <strain evidence="8 9">Mal48</strain>
    </source>
</reference>
<evidence type="ECO:0000256" key="3">
    <source>
        <dbReference type="ARBA" id="ARBA00022692"/>
    </source>
</evidence>
<sequence>MNTSSKVVDPTSKPLAGRTASGSDDSDSQLSPVEKLSSHVDTPASEITGNQKEESATVRTSSQSAKSDAAESDESQSRKTLRRFVRFEQRESVALMILAGLAVLYTLFLTRAIALPITFALLIAFTLRPIVRAMKRRNIPNTVGALFIVFILVLFSLVTIFRVLEPAQQWSADAPQNIKLLKEKLQPLREKFGGISKSSEVIQDATNGGTVEPISVQIKQSSLSSNLAIMSTTGNIIGSMVLVLTLTFFFLAYGDDLTNSALHLMSTYSEKKRAVELIHGVERGIASYLLTVTVINFLLGVAVASSMFVCGVPNPMLWGFMAFSFNYIPILGALAGGAILLAVSFLAFDSLLYAFVPPMVFLTLTTLEGNFITPSILGRRMKLNPILVFLALIFWGWAWGLGGAILAVPLLAITKIACEGFERTLPIAIMIGDTRERGDPE</sequence>
<keyword evidence="5 7" id="KW-0472">Membrane</keyword>
<comment type="subcellular location">
    <subcellularLocation>
        <location evidence="1">Membrane</location>
        <topology evidence="1">Multi-pass membrane protein</topology>
    </subcellularLocation>
</comment>
<feature type="transmembrane region" description="Helical" evidence="7">
    <location>
        <begin position="288"/>
        <end position="308"/>
    </location>
</feature>
<feature type="compositionally biased region" description="Polar residues" evidence="6">
    <location>
        <begin position="20"/>
        <end position="31"/>
    </location>
</feature>
<evidence type="ECO:0000313" key="9">
    <source>
        <dbReference type="Proteomes" id="UP000315724"/>
    </source>
</evidence>
<dbReference type="KEGG" id="tpol:Mal48_45870"/>
<feature type="transmembrane region" description="Helical" evidence="7">
    <location>
        <begin position="143"/>
        <end position="164"/>
    </location>
</feature>
<feature type="transmembrane region" description="Helical" evidence="7">
    <location>
        <begin position="114"/>
        <end position="131"/>
    </location>
</feature>
<evidence type="ECO:0000256" key="6">
    <source>
        <dbReference type="SAM" id="MobiDB-lite"/>
    </source>
</evidence>
<feature type="transmembrane region" description="Helical" evidence="7">
    <location>
        <begin position="236"/>
        <end position="254"/>
    </location>
</feature>
<keyword evidence="3 7" id="KW-0812">Transmembrane</keyword>
<feature type="transmembrane region" description="Helical" evidence="7">
    <location>
        <begin position="320"/>
        <end position="343"/>
    </location>
</feature>
<dbReference type="InterPro" id="IPR002549">
    <property type="entry name" value="AI-2E-like"/>
</dbReference>
<dbReference type="GO" id="GO:0055085">
    <property type="term" value="P:transmembrane transport"/>
    <property type="evidence" value="ECO:0007669"/>
    <property type="project" value="TreeGrafter"/>
</dbReference>
<evidence type="ECO:0000256" key="7">
    <source>
        <dbReference type="SAM" id="Phobius"/>
    </source>
</evidence>
<name>A0A517QUN7_9PLAN</name>
<dbReference type="PANTHER" id="PTHR21716">
    <property type="entry name" value="TRANSMEMBRANE PROTEIN"/>
    <property type="match status" value="1"/>
</dbReference>
<dbReference type="Proteomes" id="UP000315724">
    <property type="component" value="Chromosome"/>
</dbReference>
<dbReference type="GO" id="GO:0016020">
    <property type="term" value="C:membrane"/>
    <property type="evidence" value="ECO:0007669"/>
    <property type="project" value="UniProtKB-SubCell"/>
</dbReference>
<gene>
    <name evidence="8" type="primary">tqsA_2</name>
    <name evidence="8" type="ORF">Mal48_45870</name>
</gene>
<dbReference type="PANTHER" id="PTHR21716:SF16">
    <property type="entry name" value="BLL1467 PROTEIN"/>
    <property type="match status" value="1"/>
</dbReference>
<feature type="transmembrane region" description="Helical" evidence="7">
    <location>
        <begin position="92"/>
        <end position="108"/>
    </location>
</feature>
<dbReference type="RefSeq" id="WP_197441892.1">
    <property type="nucleotide sequence ID" value="NZ_CP036267.1"/>
</dbReference>
<dbReference type="AlphaFoldDB" id="A0A517QUN7"/>
<evidence type="ECO:0000256" key="2">
    <source>
        <dbReference type="ARBA" id="ARBA00009773"/>
    </source>
</evidence>
<proteinExistence type="inferred from homology"/>
<feature type="transmembrane region" description="Helical" evidence="7">
    <location>
        <begin position="387"/>
        <end position="413"/>
    </location>
</feature>
<accession>A0A517QUN7</accession>
<dbReference type="EMBL" id="CP036267">
    <property type="protein sequence ID" value="QDT35311.1"/>
    <property type="molecule type" value="Genomic_DNA"/>
</dbReference>
<evidence type="ECO:0000256" key="1">
    <source>
        <dbReference type="ARBA" id="ARBA00004141"/>
    </source>
</evidence>
<feature type="transmembrane region" description="Helical" evidence="7">
    <location>
        <begin position="350"/>
        <end position="367"/>
    </location>
</feature>
<keyword evidence="4 7" id="KW-1133">Transmembrane helix</keyword>
<evidence type="ECO:0000313" key="8">
    <source>
        <dbReference type="EMBL" id="QDT35311.1"/>
    </source>
</evidence>
<comment type="similarity">
    <text evidence="2">Belongs to the autoinducer-2 exporter (AI-2E) (TC 2.A.86) family.</text>
</comment>
<dbReference type="Pfam" id="PF01594">
    <property type="entry name" value="AI-2E_transport"/>
    <property type="match status" value="1"/>
</dbReference>
<protein>
    <submittedName>
        <fullName evidence="8">AI-2 transport protein TqsA</fullName>
    </submittedName>
</protein>